<sequence>MCFMPCLKSPSSLVELCTNMMIDRITNCEQAEHQLRNLPGTLIQQLYQRLCQHVRANKLRMCSNIFIRRDTKLLEHLHFFDLPMEPLLDKIGQVCKNLTDLNLSVRLPRETIPIPTDPIIKLLLHLPQIQILNFLTEKNVRTKSWLKSVEIVNS</sequence>
<dbReference type="EnsemblMetazoa" id="SMAR003578-RA">
    <property type="protein sequence ID" value="SMAR003578-PA"/>
    <property type="gene ID" value="SMAR003578"/>
</dbReference>
<dbReference type="AlphaFoldDB" id="T1IR92"/>
<proteinExistence type="predicted"/>
<dbReference type="PhylomeDB" id="T1IR92"/>
<accession>T1IR92</accession>
<evidence type="ECO:0000313" key="1">
    <source>
        <dbReference type="EnsemblMetazoa" id="SMAR003578-PA"/>
    </source>
</evidence>
<reference evidence="2" key="1">
    <citation type="submission" date="2011-05" db="EMBL/GenBank/DDBJ databases">
        <authorList>
            <person name="Richards S.R."/>
            <person name="Qu J."/>
            <person name="Jiang H."/>
            <person name="Jhangiani S.N."/>
            <person name="Agravi P."/>
            <person name="Goodspeed R."/>
            <person name="Gross S."/>
            <person name="Mandapat C."/>
            <person name="Jackson L."/>
            <person name="Mathew T."/>
            <person name="Pu L."/>
            <person name="Thornton R."/>
            <person name="Saada N."/>
            <person name="Wilczek-Boney K.B."/>
            <person name="Lee S."/>
            <person name="Kovar C."/>
            <person name="Wu Y."/>
            <person name="Scherer S.E."/>
            <person name="Worley K.C."/>
            <person name="Muzny D.M."/>
            <person name="Gibbs R."/>
        </authorList>
    </citation>
    <scope>NUCLEOTIDE SEQUENCE</scope>
    <source>
        <strain evidence="2">Brora</strain>
    </source>
</reference>
<protein>
    <submittedName>
        <fullName evidence="1">Uncharacterized protein</fullName>
    </submittedName>
</protein>
<dbReference type="EMBL" id="JH431339">
    <property type="status" value="NOT_ANNOTATED_CDS"/>
    <property type="molecule type" value="Genomic_DNA"/>
</dbReference>
<keyword evidence="2" id="KW-1185">Reference proteome</keyword>
<reference evidence="1" key="2">
    <citation type="submission" date="2015-02" db="UniProtKB">
        <authorList>
            <consortium name="EnsemblMetazoa"/>
        </authorList>
    </citation>
    <scope>IDENTIFICATION</scope>
</reference>
<name>T1IR92_STRMM</name>
<dbReference type="HOGENOM" id="CLU_1706470_0_0_1"/>
<organism evidence="1 2">
    <name type="scientific">Strigamia maritima</name>
    <name type="common">European centipede</name>
    <name type="synonym">Geophilus maritimus</name>
    <dbReference type="NCBI Taxonomy" id="126957"/>
    <lineage>
        <taxon>Eukaryota</taxon>
        <taxon>Metazoa</taxon>
        <taxon>Ecdysozoa</taxon>
        <taxon>Arthropoda</taxon>
        <taxon>Myriapoda</taxon>
        <taxon>Chilopoda</taxon>
        <taxon>Pleurostigmophora</taxon>
        <taxon>Geophilomorpha</taxon>
        <taxon>Linotaeniidae</taxon>
        <taxon>Strigamia</taxon>
    </lineage>
</organism>
<dbReference type="Proteomes" id="UP000014500">
    <property type="component" value="Unassembled WGS sequence"/>
</dbReference>
<evidence type="ECO:0000313" key="2">
    <source>
        <dbReference type="Proteomes" id="UP000014500"/>
    </source>
</evidence>